<keyword evidence="2" id="KW-1185">Reference proteome</keyword>
<sequence length="636" mass="70598">MEDLLAPARVTRRSTGLQVIQANRDLLDDEDVQPALFCAGRRGRKKTRLDSIGEKSVRDMSDQGVNTETHPLVSRGMNTYPTLCRTQSIETDVNDVVNRSVATDATVLVNRSMETSRQESVELTNMPWDEKVYRDMMTSPILQRLLFKTTGTAQQSVSSGDIQVVDEFQQTSLSIDRPRPMADQTVQTSMSIDRPLRSVVDQLVQTSISITLPSGADQSLQTSVNTDTPPQRSVSDQSLQTSMNTDRLQRSVADQSVQTSISTDAPPRSVADQSVQTSISTDITLSSSADQSLQTSMNTDRPQRSVADQSLQASMSIDTPPRSAADQSVQTSISMDLTLSSCVGQSLETSMNTDTPPQRSFTDQSVQASISGDITLLSLVDQSLQRSLNTDTTTRRLSECHFSSQFSPDVVDKVTSPMIFKLIDRSAQGSLHELANKCSSVAARKYTPYCCGITEEVIIQTDDSYLKLARRLDEYRSNRTQFLPVVAASPLGSRDIEPFKGDRPSERCGYYLDIKGVPRRRSIKLHQRGSQKTKAKNLVRVRKSVDIRKTYRAIRIPPIERAPEKNNNEKSRSISPMSPPRPRRRLARVVSLPAGVARGKVGEYIAKHERGIPNPAIGRDRPVRIVRQYAMVDKET</sequence>
<dbReference type="WBParaSite" id="ACAC_0000855301-mRNA-1">
    <property type="protein sequence ID" value="ACAC_0000855301-mRNA-1"/>
    <property type="gene ID" value="ACAC_0000855301"/>
</dbReference>
<feature type="region of interest" description="Disordered" evidence="1">
    <location>
        <begin position="558"/>
        <end position="584"/>
    </location>
</feature>
<name>A0A158P9R1_ANGCA</name>
<organism evidence="2 3">
    <name type="scientific">Angiostrongylus cantonensis</name>
    <name type="common">Rat lungworm</name>
    <dbReference type="NCBI Taxonomy" id="6313"/>
    <lineage>
        <taxon>Eukaryota</taxon>
        <taxon>Metazoa</taxon>
        <taxon>Ecdysozoa</taxon>
        <taxon>Nematoda</taxon>
        <taxon>Chromadorea</taxon>
        <taxon>Rhabditida</taxon>
        <taxon>Rhabditina</taxon>
        <taxon>Rhabditomorpha</taxon>
        <taxon>Strongyloidea</taxon>
        <taxon>Metastrongylidae</taxon>
        <taxon>Angiostrongylus</taxon>
    </lineage>
</organism>
<dbReference type="Proteomes" id="UP000035642">
    <property type="component" value="Unassembled WGS sequence"/>
</dbReference>
<evidence type="ECO:0000256" key="1">
    <source>
        <dbReference type="SAM" id="MobiDB-lite"/>
    </source>
</evidence>
<reference evidence="2" key="1">
    <citation type="submission" date="2012-09" db="EMBL/GenBank/DDBJ databases">
        <authorList>
            <person name="Martin A.A."/>
        </authorList>
    </citation>
    <scope>NUCLEOTIDE SEQUENCE</scope>
</reference>
<feature type="compositionally biased region" description="Polar residues" evidence="1">
    <location>
        <begin position="289"/>
        <end position="317"/>
    </location>
</feature>
<feature type="compositionally biased region" description="Basic and acidic residues" evidence="1">
    <location>
        <begin position="561"/>
        <end position="572"/>
    </location>
</feature>
<feature type="region of interest" description="Disordered" evidence="1">
    <location>
        <begin position="215"/>
        <end position="326"/>
    </location>
</feature>
<feature type="compositionally biased region" description="Polar residues" evidence="1">
    <location>
        <begin position="215"/>
        <end position="263"/>
    </location>
</feature>
<reference evidence="3" key="2">
    <citation type="submission" date="2016-04" db="UniProtKB">
        <authorList>
            <consortium name="WormBaseParasite"/>
        </authorList>
    </citation>
    <scope>IDENTIFICATION</scope>
</reference>
<evidence type="ECO:0000313" key="3">
    <source>
        <dbReference type="WBParaSite" id="ACAC_0000855301-mRNA-1"/>
    </source>
</evidence>
<dbReference type="AlphaFoldDB" id="A0A158P9R1"/>
<protein>
    <submittedName>
        <fullName evidence="3">Non-specific serine/threonine protein kinase</fullName>
    </submittedName>
</protein>
<accession>A0A158P9R1</accession>
<evidence type="ECO:0000313" key="2">
    <source>
        <dbReference type="Proteomes" id="UP000035642"/>
    </source>
</evidence>
<proteinExistence type="predicted"/>
<feature type="compositionally biased region" description="Low complexity" evidence="1">
    <location>
        <begin position="277"/>
        <end position="288"/>
    </location>
</feature>